<reference evidence="7 8" key="1">
    <citation type="journal article" date="2020" name="ISME J.">
        <title>Comparative genomics reveals insights into cyanobacterial evolution and habitat adaptation.</title>
        <authorList>
            <person name="Chen M.Y."/>
            <person name="Teng W.K."/>
            <person name="Zhao L."/>
            <person name="Hu C.X."/>
            <person name="Zhou Y.K."/>
            <person name="Han B.P."/>
            <person name="Song L.R."/>
            <person name="Shu W.S."/>
        </authorList>
    </citation>
    <scope>NUCLEOTIDE SEQUENCE [LARGE SCALE GENOMIC DNA]</scope>
    <source>
        <strain evidence="7 8">FACHB-3921</strain>
    </source>
</reference>
<dbReference type="Pfam" id="PF01565">
    <property type="entry name" value="FAD_binding_4"/>
    <property type="match status" value="1"/>
</dbReference>
<keyword evidence="8" id="KW-1185">Reference proteome</keyword>
<keyword evidence="3" id="KW-0285">Flavoprotein</keyword>
<dbReference type="Proteomes" id="UP000621307">
    <property type="component" value="Unassembled WGS sequence"/>
</dbReference>
<dbReference type="PANTHER" id="PTHR13878:SF53">
    <property type="entry name" value="CYTOKININ DEHYDROGENASE 6"/>
    <property type="match status" value="1"/>
</dbReference>
<dbReference type="PROSITE" id="PS51387">
    <property type="entry name" value="FAD_PCMH"/>
    <property type="match status" value="1"/>
</dbReference>
<evidence type="ECO:0000256" key="3">
    <source>
        <dbReference type="ARBA" id="ARBA00022630"/>
    </source>
</evidence>
<dbReference type="InterPro" id="IPR006094">
    <property type="entry name" value="Oxid_FAD_bind_N"/>
</dbReference>
<dbReference type="RefSeq" id="WP_190565975.1">
    <property type="nucleotide sequence ID" value="NZ_JACJQL010000004.1"/>
</dbReference>
<keyword evidence="4" id="KW-0274">FAD</keyword>
<dbReference type="Gene3D" id="3.30.43.10">
    <property type="entry name" value="Uridine Diphospho-n-acetylenolpyruvylglucosamine Reductase, domain 2"/>
    <property type="match status" value="1"/>
</dbReference>
<keyword evidence="5" id="KW-0560">Oxidoreductase</keyword>
<evidence type="ECO:0000313" key="7">
    <source>
        <dbReference type="EMBL" id="MBD2250608.1"/>
    </source>
</evidence>
<dbReference type="SUPFAM" id="SSF55103">
    <property type="entry name" value="FAD-linked oxidases, C-terminal domain"/>
    <property type="match status" value="1"/>
</dbReference>
<proteinExistence type="inferred from homology"/>
<evidence type="ECO:0000256" key="4">
    <source>
        <dbReference type="ARBA" id="ARBA00022827"/>
    </source>
</evidence>
<organism evidence="7 8">
    <name type="scientific">Nostoc parmelioides FACHB-3921</name>
    <dbReference type="NCBI Taxonomy" id="2692909"/>
    <lineage>
        <taxon>Bacteria</taxon>
        <taxon>Bacillati</taxon>
        <taxon>Cyanobacteriota</taxon>
        <taxon>Cyanophyceae</taxon>
        <taxon>Nostocales</taxon>
        <taxon>Nostocaceae</taxon>
        <taxon>Nostoc</taxon>
    </lineage>
</organism>
<dbReference type="Gene3D" id="3.40.462.10">
    <property type="entry name" value="FAD-linked oxidases, C-terminal domain"/>
    <property type="match status" value="1"/>
</dbReference>
<protein>
    <submittedName>
        <fullName evidence="7">FAD-binding oxidoreductase</fullName>
    </submittedName>
</protein>
<dbReference type="SUPFAM" id="SSF56176">
    <property type="entry name" value="FAD-binding/transporter-associated domain-like"/>
    <property type="match status" value="1"/>
</dbReference>
<dbReference type="InterPro" id="IPR050432">
    <property type="entry name" value="FAD-linked_Oxidoreductases_BP"/>
</dbReference>
<evidence type="ECO:0000256" key="1">
    <source>
        <dbReference type="ARBA" id="ARBA00001974"/>
    </source>
</evidence>
<accession>A0ABR8B9W7</accession>
<comment type="caution">
    <text evidence="7">The sequence shown here is derived from an EMBL/GenBank/DDBJ whole genome shotgun (WGS) entry which is preliminary data.</text>
</comment>
<evidence type="ECO:0000256" key="5">
    <source>
        <dbReference type="ARBA" id="ARBA00023002"/>
    </source>
</evidence>
<dbReference type="EMBL" id="JACJQL010000004">
    <property type="protein sequence ID" value="MBD2250608.1"/>
    <property type="molecule type" value="Genomic_DNA"/>
</dbReference>
<dbReference type="InterPro" id="IPR016167">
    <property type="entry name" value="FAD-bd_PCMH_sub1"/>
</dbReference>
<dbReference type="InterPro" id="IPR016170">
    <property type="entry name" value="Cytok_DH_C_sf"/>
</dbReference>
<sequence>MSKQKIDAQGVNFSQDQSLVSSVTTDFGNLIKGNTLGIIQPHNIEEIISAIEFAKKQNLRLKPRGKGYTQSGQSVAQNAFTLDLTRLNRVSKVDTVMQAIATEAGATWQDIVTTTMKYGMLPCVLPLNLEQTVGGLLSTGGIGSTANTYGPVVANVIDLHIITGNGEHIQCSRTQTPELYHAALGGLGRCGIIASATLALRKTKKYIRTFHLLYDSLKAWMDDHVLLGRNHQIDHLEGFCWTSAKGIRQTTNGKRFFAHWLYGLQVGIEYDESVPSASDVLQNLNYWQLFHTEDEETLSHVFRYQPRFEVMRGSGAWNQAHPWIECFISAEALTEILPEILDMLPLSLGDGHRAIMVASDNLPNLFMMPPAENILCFAILPMAVPVEDSKTFDVLAKVNQLLLCAGGKRYLSGWLGKSDFNWQQHYGTSYETWETMKQRYDPSHVLG</sequence>
<dbReference type="InterPro" id="IPR016169">
    <property type="entry name" value="FAD-bd_PCMH_sub2"/>
</dbReference>
<dbReference type="InterPro" id="IPR015345">
    <property type="entry name" value="Cytokinin_DH_FAD/cytokin-bd"/>
</dbReference>
<feature type="domain" description="FAD-binding PCMH-type" evidence="6">
    <location>
        <begin position="31"/>
        <end position="203"/>
    </location>
</feature>
<dbReference type="Pfam" id="PF09265">
    <property type="entry name" value="Cytokin-bind"/>
    <property type="match status" value="1"/>
</dbReference>
<comment type="similarity">
    <text evidence="2">Belongs to the oxygen-dependent FAD-linked oxidoreductase family.</text>
</comment>
<dbReference type="InterPro" id="IPR016164">
    <property type="entry name" value="FAD-linked_Oxase-like_C"/>
</dbReference>
<gene>
    <name evidence="7" type="ORF">H6G14_04695</name>
</gene>
<dbReference type="Gene3D" id="3.30.465.10">
    <property type="match status" value="1"/>
</dbReference>
<evidence type="ECO:0000259" key="6">
    <source>
        <dbReference type="PROSITE" id="PS51387"/>
    </source>
</evidence>
<name>A0ABR8B9W7_9NOSO</name>
<evidence type="ECO:0000313" key="8">
    <source>
        <dbReference type="Proteomes" id="UP000621307"/>
    </source>
</evidence>
<dbReference type="PANTHER" id="PTHR13878">
    <property type="entry name" value="GULONOLACTONE OXIDASE"/>
    <property type="match status" value="1"/>
</dbReference>
<evidence type="ECO:0000256" key="2">
    <source>
        <dbReference type="ARBA" id="ARBA00005466"/>
    </source>
</evidence>
<comment type="cofactor">
    <cofactor evidence="1">
        <name>FAD</name>
        <dbReference type="ChEBI" id="CHEBI:57692"/>
    </cofactor>
</comment>
<dbReference type="InterPro" id="IPR036318">
    <property type="entry name" value="FAD-bd_PCMH-like_sf"/>
</dbReference>
<dbReference type="InterPro" id="IPR016166">
    <property type="entry name" value="FAD-bd_PCMH"/>
</dbReference>